<dbReference type="InterPro" id="IPR013320">
    <property type="entry name" value="ConA-like_dom_sf"/>
</dbReference>
<feature type="signal peptide" evidence="3">
    <location>
        <begin position="1"/>
        <end position="29"/>
    </location>
</feature>
<dbReference type="AlphaFoldDB" id="A0A2S7FBP8"/>
<dbReference type="Gene3D" id="2.60.120.180">
    <property type="match status" value="1"/>
</dbReference>
<keyword evidence="2 4" id="KW-0378">Hydrolase</keyword>
<reference evidence="4 5" key="1">
    <citation type="submission" date="2016-01" db="EMBL/GenBank/DDBJ databases">
        <title>Characterization of the Clostridium difficile lineages that are prevalent in Hong Kong and China.</title>
        <authorList>
            <person name="Kwok J.S.-L."/>
            <person name="Lam W.-Y."/>
            <person name="Ip M."/>
            <person name="Chan T.-F."/>
            <person name="Hawkey P.M."/>
            <person name="Tsui S.K.-W."/>
        </authorList>
    </citation>
    <scope>NUCLEOTIDE SEQUENCE [LARGE SCALE GENOMIC DNA]</scope>
    <source>
        <strain evidence="4 5">300064</strain>
    </source>
</reference>
<organism evidence="4 5">
    <name type="scientific">Clostridium butyricum</name>
    <dbReference type="NCBI Taxonomy" id="1492"/>
    <lineage>
        <taxon>Bacteria</taxon>
        <taxon>Bacillati</taxon>
        <taxon>Bacillota</taxon>
        <taxon>Clostridia</taxon>
        <taxon>Eubacteriales</taxon>
        <taxon>Clostridiaceae</taxon>
        <taxon>Clostridium</taxon>
    </lineage>
</organism>
<dbReference type="SUPFAM" id="SSF49899">
    <property type="entry name" value="Concanavalin A-like lectins/glucanases"/>
    <property type="match status" value="1"/>
</dbReference>
<gene>
    <name evidence="4" type="ORF">AWN73_12115</name>
</gene>
<comment type="similarity">
    <text evidence="1 2">Belongs to the glycosyl hydrolase 12 (cellulase H) family.</text>
</comment>
<comment type="caution">
    <text evidence="4">The sequence shown here is derived from an EMBL/GenBank/DDBJ whole genome shotgun (WGS) entry which is preliminary data.</text>
</comment>
<evidence type="ECO:0000313" key="5">
    <source>
        <dbReference type="Proteomes" id="UP000238081"/>
    </source>
</evidence>
<keyword evidence="3" id="KW-0732">Signal</keyword>
<evidence type="ECO:0000256" key="1">
    <source>
        <dbReference type="ARBA" id="ARBA00005519"/>
    </source>
</evidence>
<evidence type="ECO:0000313" key="4">
    <source>
        <dbReference type="EMBL" id="PPV15384.1"/>
    </source>
</evidence>
<keyword evidence="2" id="KW-0326">Glycosidase</keyword>
<dbReference type="PANTHER" id="PTHR34002">
    <property type="entry name" value="BLR1656 PROTEIN"/>
    <property type="match status" value="1"/>
</dbReference>
<evidence type="ECO:0000256" key="3">
    <source>
        <dbReference type="SAM" id="SignalP"/>
    </source>
</evidence>
<dbReference type="Pfam" id="PF01670">
    <property type="entry name" value="Glyco_hydro_12"/>
    <property type="match status" value="1"/>
</dbReference>
<name>A0A2S7FBP8_CLOBU</name>
<feature type="chain" id="PRO_5015673331" evidence="3">
    <location>
        <begin position="30"/>
        <end position="248"/>
    </location>
</feature>
<dbReference type="InterPro" id="IPR013319">
    <property type="entry name" value="GH11/12"/>
</dbReference>
<dbReference type="GO" id="GO:0008810">
    <property type="term" value="F:cellulase activity"/>
    <property type="evidence" value="ECO:0007669"/>
    <property type="project" value="InterPro"/>
</dbReference>
<dbReference type="EMBL" id="LRDH01000100">
    <property type="protein sequence ID" value="PPV15384.1"/>
    <property type="molecule type" value="Genomic_DNA"/>
</dbReference>
<dbReference type="InterPro" id="IPR002594">
    <property type="entry name" value="GH12"/>
</dbReference>
<dbReference type="GO" id="GO:0000272">
    <property type="term" value="P:polysaccharide catabolic process"/>
    <property type="evidence" value="ECO:0007669"/>
    <property type="project" value="UniProtKB-KW"/>
</dbReference>
<evidence type="ECO:0000256" key="2">
    <source>
        <dbReference type="RuleBase" id="RU361163"/>
    </source>
</evidence>
<accession>A0A2S7FBP8</accession>
<dbReference type="PANTHER" id="PTHR34002:SF9">
    <property type="entry name" value="XYLOGLUCAN-SPECIFIC ENDO-BETA-1,4-GLUCANASE A"/>
    <property type="match status" value="1"/>
</dbReference>
<keyword evidence="2" id="KW-0119">Carbohydrate metabolism</keyword>
<protein>
    <submittedName>
        <fullName evidence="4">Glycosyl hydrolase</fullName>
    </submittedName>
</protein>
<dbReference type="Proteomes" id="UP000238081">
    <property type="component" value="Unassembled WGS sequence"/>
</dbReference>
<dbReference type="RefSeq" id="WP_043666544.1">
    <property type="nucleotide sequence ID" value="NZ_JSEG01000025.1"/>
</dbReference>
<sequence length="248" mass="27789">MVKKHNLKGIIKLVAVAVLLLVPAQTVFAATWSSSDNWGEWKTNGYTIRNDIWGEGAGPQSIWVNSESDWGVWSAHPNTGGIKSYPHAEKVINKNLSDIKTLTSNFNVTVPTNGVAMETAYDIWLNNNAYEVMLWMNSYGDVKPISYNYDSYGNAVPYYWGVPVGGHTWNVYRGNNGGNEVFSFVRVDGNISSGTVDLQEILNWIKDVPEWYGDVYLGQVQFGYEITSSYNNGNGYNFKTNNFSVYSE</sequence>
<proteinExistence type="inferred from homology"/>
<keyword evidence="2" id="KW-0624">Polysaccharide degradation</keyword>